<dbReference type="GO" id="GO:0003697">
    <property type="term" value="F:single-stranded DNA binding"/>
    <property type="evidence" value="ECO:0007669"/>
    <property type="project" value="UniProtKB-ARBA"/>
</dbReference>
<evidence type="ECO:0000313" key="8">
    <source>
        <dbReference type="Proteomes" id="UP000799538"/>
    </source>
</evidence>
<evidence type="ECO:0000256" key="1">
    <source>
        <dbReference type="ARBA" id="ARBA00006638"/>
    </source>
</evidence>
<dbReference type="Proteomes" id="UP000799538">
    <property type="component" value="Unassembled WGS sequence"/>
</dbReference>
<dbReference type="PANTHER" id="PTHR12132:SF1">
    <property type="entry name" value="DNA REPAIR PROTEIN RAD52 HOMOLOG"/>
    <property type="match status" value="1"/>
</dbReference>
<feature type="region of interest" description="Disordered" evidence="6">
    <location>
        <begin position="181"/>
        <end position="238"/>
    </location>
</feature>
<proteinExistence type="inferred from homology"/>
<evidence type="ECO:0000256" key="2">
    <source>
        <dbReference type="ARBA" id="ARBA00022763"/>
    </source>
</evidence>
<dbReference type="GO" id="GO:0045002">
    <property type="term" value="P:double-strand break repair via single-strand annealing"/>
    <property type="evidence" value="ECO:0007669"/>
    <property type="project" value="InterPro"/>
</dbReference>
<evidence type="ECO:0000256" key="4">
    <source>
        <dbReference type="ARBA" id="ARBA00023204"/>
    </source>
</evidence>
<protein>
    <recommendedName>
        <fullName evidence="5">RAD52 homolog</fullName>
    </recommendedName>
</protein>
<keyword evidence="2" id="KW-0227">DNA damage</keyword>
<dbReference type="FunFam" id="3.30.390.80:FF:000001">
    <property type="entry name" value="DNA repair protein RAD52 homolog"/>
    <property type="match status" value="1"/>
</dbReference>
<evidence type="ECO:0000256" key="5">
    <source>
        <dbReference type="ARBA" id="ARBA00077224"/>
    </source>
</evidence>
<sequence>MPDQRELTRQAHAIDNPFDEGPRRISAYTATEIATLQARLDKQLGPEYISKRQGQGGGQVHYIAGEKVINLANEVFGFNGWSSSIQQVQVDFVDENPNSGKVDLGLSVIVRVTLRDGMYHEDIGYGRIENCKGKGIAFEKAKKEGATDGLKRALRNFGKVLGNCLYDKEYLSKVSKIKVPPGRWDESNLHRHPDHAPLKKEGEAEAMRAEKRRMLSDRSAVSLNTERSTEYGEDEFGGNLFEEMDFTHPDEVRLDNSTGEDDSTLQTPRRPIERAQSASDVQRSTSRPPGPQHAQSMRPPPQNMQNGQRPQPNGQSNGQRPPPNPQQNVQKPGGQSGPNAAAQKTPGPATTNGAAPKLPAEIDLNNLPAPGAGFVAGRAVHEQTDRPFNPHAESPSIRRTAGIDMTKSGAVKRQDIGLPPAPEPKTMLAEKAGISGATRSNFVNPAGDPMRRVGMPTAPQSPMANRGAFKAPTAIKRPAPTETARPPLTETTNVPARVDGPGDPKKLKTDPPPQPPQAETAKA</sequence>
<feature type="compositionally biased region" description="Low complexity" evidence="6">
    <location>
        <begin position="310"/>
        <end position="319"/>
    </location>
</feature>
<name>A0A6A6GNL8_9PEZI</name>
<reference evidence="8" key="1">
    <citation type="journal article" date="2020" name="Stud. Mycol.">
        <title>101 Dothideomycetes genomes: A test case for predicting lifestyles and emergence of pathogens.</title>
        <authorList>
            <person name="Haridas S."/>
            <person name="Albert R."/>
            <person name="Binder M."/>
            <person name="Bloem J."/>
            <person name="LaButti K."/>
            <person name="Salamov A."/>
            <person name="Andreopoulos B."/>
            <person name="Baker S."/>
            <person name="Barry K."/>
            <person name="Bills G."/>
            <person name="Bluhm B."/>
            <person name="Cannon C."/>
            <person name="Castanera R."/>
            <person name="Culley D."/>
            <person name="Daum C."/>
            <person name="Ezra D."/>
            <person name="Gonzalez J."/>
            <person name="Henrissat B."/>
            <person name="Kuo A."/>
            <person name="Liang C."/>
            <person name="Lipzen A."/>
            <person name="Lutzoni F."/>
            <person name="Magnuson J."/>
            <person name="Mondo S."/>
            <person name="Nolan M."/>
            <person name="Ohm R."/>
            <person name="Pangilinan J."/>
            <person name="Park H.-J."/>
            <person name="Ramirez L."/>
            <person name="Alfaro M."/>
            <person name="Sun H."/>
            <person name="Tritt A."/>
            <person name="Yoshinaga Y."/>
            <person name="Zwiers L.-H."/>
            <person name="Turgeon B."/>
            <person name="Goodwin S."/>
            <person name="Spatafora J."/>
            <person name="Crous P."/>
            <person name="Grigoriev I."/>
        </authorList>
    </citation>
    <scope>NUCLEOTIDE SEQUENCE [LARGE SCALE GENOMIC DNA]</scope>
    <source>
        <strain evidence="8">CECT 20119</strain>
    </source>
</reference>
<keyword evidence="4" id="KW-0234">DNA repair</keyword>
<evidence type="ECO:0000256" key="3">
    <source>
        <dbReference type="ARBA" id="ARBA00023172"/>
    </source>
</evidence>
<dbReference type="GO" id="GO:0000730">
    <property type="term" value="P:DNA recombinase assembly"/>
    <property type="evidence" value="ECO:0007669"/>
    <property type="project" value="InterPro"/>
</dbReference>
<dbReference type="InterPro" id="IPR041247">
    <property type="entry name" value="Rad52_fam"/>
</dbReference>
<feature type="compositionally biased region" description="Polar residues" evidence="6">
    <location>
        <begin position="276"/>
        <end position="287"/>
    </location>
</feature>
<feature type="compositionally biased region" description="Basic and acidic residues" evidence="6">
    <location>
        <begin position="500"/>
        <end position="509"/>
    </location>
</feature>
<dbReference type="Gene3D" id="3.30.390.80">
    <property type="entry name" value="DNA repair protein Rad52/59/22"/>
    <property type="match status" value="1"/>
</dbReference>
<dbReference type="AlphaFoldDB" id="A0A6A6GNL8"/>
<evidence type="ECO:0000313" key="7">
    <source>
        <dbReference type="EMBL" id="KAF2227301.1"/>
    </source>
</evidence>
<dbReference type="InterPro" id="IPR042525">
    <property type="entry name" value="Rad52_Rad59_Rad22_sf"/>
</dbReference>
<gene>
    <name evidence="7" type="ORF">BDZ85DRAFT_1756</name>
</gene>
<feature type="compositionally biased region" description="Basic and acidic residues" evidence="6">
    <location>
        <begin position="183"/>
        <end position="216"/>
    </location>
</feature>
<dbReference type="NCBIfam" id="TIGR00607">
    <property type="entry name" value="rad52"/>
    <property type="match status" value="1"/>
</dbReference>
<dbReference type="SUPFAM" id="SSF54768">
    <property type="entry name" value="dsRNA-binding domain-like"/>
    <property type="match status" value="1"/>
</dbReference>
<feature type="region of interest" description="Disordered" evidence="6">
    <location>
        <begin position="251"/>
        <end position="523"/>
    </location>
</feature>
<keyword evidence="3" id="KW-0233">DNA recombination</keyword>
<accession>A0A6A6GNL8</accession>
<organism evidence="7 8">
    <name type="scientific">Elsinoe ampelina</name>
    <dbReference type="NCBI Taxonomy" id="302913"/>
    <lineage>
        <taxon>Eukaryota</taxon>
        <taxon>Fungi</taxon>
        <taxon>Dikarya</taxon>
        <taxon>Ascomycota</taxon>
        <taxon>Pezizomycotina</taxon>
        <taxon>Dothideomycetes</taxon>
        <taxon>Dothideomycetidae</taxon>
        <taxon>Myriangiales</taxon>
        <taxon>Elsinoaceae</taxon>
        <taxon>Elsinoe</taxon>
    </lineage>
</organism>
<keyword evidence="8" id="KW-1185">Reference proteome</keyword>
<dbReference type="Pfam" id="PF04098">
    <property type="entry name" value="Rad52_Rad22"/>
    <property type="match status" value="1"/>
</dbReference>
<dbReference type="GO" id="GO:0005634">
    <property type="term" value="C:nucleus"/>
    <property type="evidence" value="ECO:0007669"/>
    <property type="project" value="InterPro"/>
</dbReference>
<comment type="similarity">
    <text evidence="1">Belongs to the RAD52 family.</text>
</comment>
<evidence type="ECO:0000256" key="6">
    <source>
        <dbReference type="SAM" id="MobiDB-lite"/>
    </source>
</evidence>
<dbReference type="OrthoDB" id="206565at2759"/>
<dbReference type="PANTHER" id="PTHR12132">
    <property type="entry name" value="DNA REPAIR AND RECOMBINATION PROTEIN RAD52, RAD59"/>
    <property type="match status" value="1"/>
</dbReference>
<dbReference type="InterPro" id="IPR007232">
    <property type="entry name" value="Rad52_Rad59_Rad22"/>
</dbReference>
<dbReference type="EMBL" id="ML992501">
    <property type="protein sequence ID" value="KAF2227301.1"/>
    <property type="molecule type" value="Genomic_DNA"/>
</dbReference>
<dbReference type="GO" id="GO:0006312">
    <property type="term" value="P:mitotic recombination"/>
    <property type="evidence" value="ECO:0007669"/>
    <property type="project" value="TreeGrafter"/>
</dbReference>
<dbReference type="InterPro" id="IPR004585">
    <property type="entry name" value="DNA_recomb/repair_Rad52"/>
</dbReference>